<dbReference type="STRING" id="1185652.USDA257_c39850"/>
<name>I3X9H3_SINF2</name>
<proteinExistence type="predicted"/>
<sequence length="216" mass="24129">MNELLKLPFEIQIVLVAGYLGYKLTTAARKLEHKTEDFLLQVLVLGTLGRAFSYVVTKLAVKVGYSAPTAVVDTDYRSVLIIGTLAVVGSTFFALLWRRYLDRAIKQLMSALNVYHDDHETSALRSLTSANARWSFIQIHLASGKILESLFHRAESSGIPTKPLIINEDGIALYVTAVHRAEGEREDYDTITSSGENVITYVPRSEIKQIDIGWKK</sequence>
<evidence type="ECO:0000256" key="1">
    <source>
        <dbReference type="SAM" id="Phobius"/>
    </source>
</evidence>
<protein>
    <recommendedName>
        <fullName evidence="4">Transmembrane protein</fullName>
    </recommendedName>
</protein>
<keyword evidence="1" id="KW-0812">Transmembrane</keyword>
<dbReference type="Proteomes" id="UP000006180">
    <property type="component" value="Chromosome"/>
</dbReference>
<dbReference type="HOGENOM" id="CLU_1276900_0_0_5"/>
<dbReference type="EMBL" id="CP003563">
    <property type="protein sequence ID" value="AFL52529.1"/>
    <property type="molecule type" value="Genomic_DNA"/>
</dbReference>
<dbReference type="AlphaFoldDB" id="I3X9H3"/>
<dbReference type="PATRIC" id="fig|1185652.3.peg.4134"/>
<feature type="transmembrane region" description="Helical" evidence="1">
    <location>
        <begin position="76"/>
        <end position="97"/>
    </location>
</feature>
<keyword evidence="1" id="KW-1133">Transmembrane helix</keyword>
<evidence type="ECO:0000313" key="2">
    <source>
        <dbReference type="EMBL" id="AFL52529.1"/>
    </source>
</evidence>
<gene>
    <name evidence="2" type="ORF">USDA257_c39850</name>
</gene>
<reference evidence="2 3" key="1">
    <citation type="journal article" date="2012" name="J. Bacteriol.">
        <title>Complete genome sequence of the broad-host-range strain Sinorhizobium fredii USDA257.</title>
        <authorList>
            <person name="Schuldes J."/>
            <person name="Rodriguez Orbegoso M."/>
            <person name="Schmeisser C."/>
            <person name="Krishnan H.B."/>
            <person name="Daniel R."/>
            <person name="Streit W.R."/>
        </authorList>
    </citation>
    <scope>NUCLEOTIDE SEQUENCE [LARGE SCALE GENOMIC DNA]</scope>
    <source>
        <strain evidence="2 3">USDA 257</strain>
    </source>
</reference>
<accession>I3X9H3</accession>
<keyword evidence="1" id="KW-0472">Membrane</keyword>
<evidence type="ECO:0008006" key="4">
    <source>
        <dbReference type="Google" id="ProtNLM"/>
    </source>
</evidence>
<dbReference type="RefSeq" id="WP_014764664.1">
    <property type="nucleotide sequence ID" value="NC_018000.1"/>
</dbReference>
<dbReference type="KEGG" id="sfd:USDA257_c39850"/>
<evidence type="ECO:0000313" key="3">
    <source>
        <dbReference type="Proteomes" id="UP000006180"/>
    </source>
</evidence>
<organism evidence="2 3">
    <name type="scientific">Sinorhizobium fredii (strain USDA 257)</name>
    <dbReference type="NCBI Taxonomy" id="1185652"/>
    <lineage>
        <taxon>Bacteria</taxon>
        <taxon>Pseudomonadati</taxon>
        <taxon>Pseudomonadota</taxon>
        <taxon>Alphaproteobacteria</taxon>
        <taxon>Hyphomicrobiales</taxon>
        <taxon>Rhizobiaceae</taxon>
        <taxon>Sinorhizobium/Ensifer group</taxon>
        <taxon>Sinorhizobium</taxon>
    </lineage>
</organism>